<evidence type="ECO:0000256" key="1">
    <source>
        <dbReference type="ARBA" id="ARBA00004141"/>
    </source>
</evidence>
<keyword evidence="6 8" id="KW-0472">Membrane</keyword>
<dbReference type="PANTHER" id="PTHR12316:SF20">
    <property type="entry name" value="NINJURIN-A"/>
    <property type="match status" value="1"/>
</dbReference>
<evidence type="ECO:0000256" key="4">
    <source>
        <dbReference type="ARBA" id="ARBA00022889"/>
    </source>
</evidence>
<dbReference type="Pfam" id="PF04923">
    <property type="entry name" value="Ninjurin"/>
    <property type="match status" value="1"/>
</dbReference>
<evidence type="ECO:0008006" key="11">
    <source>
        <dbReference type="Google" id="ProtNLM"/>
    </source>
</evidence>
<evidence type="ECO:0000256" key="3">
    <source>
        <dbReference type="ARBA" id="ARBA00022692"/>
    </source>
</evidence>
<reference evidence="9" key="1">
    <citation type="submission" date="2021-12" db="EMBL/GenBank/DDBJ databases">
        <authorList>
            <person name="King R."/>
        </authorList>
    </citation>
    <scope>NUCLEOTIDE SEQUENCE</scope>
</reference>
<keyword evidence="10" id="KW-1185">Reference proteome</keyword>
<evidence type="ECO:0000313" key="9">
    <source>
        <dbReference type="EMBL" id="CAH0557872.1"/>
    </source>
</evidence>
<feature type="compositionally biased region" description="Acidic residues" evidence="7">
    <location>
        <begin position="45"/>
        <end position="59"/>
    </location>
</feature>
<accession>A0A9P0BAU5</accession>
<feature type="transmembrane region" description="Helical" evidence="8">
    <location>
        <begin position="170"/>
        <end position="194"/>
    </location>
</feature>
<evidence type="ECO:0000256" key="2">
    <source>
        <dbReference type="ARBA" id="ARBA00008141"/>
    </source>
</evidence>
<dbReference type="Proteomes" id="UP001154078">
    <property type="component" value="Chromosome 5"/>
</dbReference>
<proteinExistence type="inferred from homology"/>
<keyword evidence="5 8" id="KW-1133">Transmembrane helix</keyword>
<keyword evidence="4" id="KW-0130">Cell adhesion</keyword>
<evidence type="ECO:0000256" key="7">
    <source>
        <dbReference type="SAM" id="MobiDB-lite"/>
    </source>
</evidence>
<evidence type="ECO:0000256" key="8">
    <source>
        <dbReference type="SAM" id="Phobius"/>
    </source>
</evidence>
<dbReference type="AlphaFoldDB" id="A0A9P0BAU5"/>
<comment type="similarity">
    <text evidence="2">Belongs to the ninjurin family.</text>
</comment>
<evidence type="ECO:0000313" key="10">
    <source>
        <dbReference type="Proteomes" id="UP001154078"/>
    </source>
</evidence>
<organism evidence="9 10">
    <name type="scientific">Brassicogethes aeneus</name>
    <name type="common">Rape pollen beetle</name>
    <name type="synonym">Meligethes aeneus</name>
    <dbReference type="NCBI Taxonomy" id="1431903"/>
    <lineage>
        <taxon>Eukaryota</taxon>
        <taxon>Metazoa</taxon>
        <taxon>Ecdysozoa</taxon>
        <taxon>Arthropoda</taxon>
        <taxon>Hexapoda</taxon>
        <taxon>Insecta</taxon>
        <taxon>Pterygota</taxon>
        <taxon>Neoptera</taxon>
        <taxon>Endopterygota</taxon>
        <taxon>Coleoptera</taxon>
        <taxon>Polyphaga</taxon>
        <taxon>Cucujiformia</taxon>
        <taxon>Nitidulidae</taxon>
        <taxon>Meligethinae</taxon>
        <taxon>Brassicogethes</taxon>
    </lineage>
</organism>
<dbReference type="InterPro" id="IPR007007">
    <property type="entry name" value="Ninjurin"/>
</dbReference>
<evidence type="ECO:0000256" key="6">
    <source>
        <dbReference type="ARBA" id="ARBA00023136"/>
    </source>
</evidence>
<dbReference type="GO" id="GO:0007155">
    <property type="term" value="P:cell adhesion"/>
    <property type="evidence" value="ECO:0007669"/>
    <property type="project" value="UniProtKB-KW"/>
</dbReference>
<dbReference type="OrthoDB" id="6114058at2759"/>
<dbReference type="PANTHER" id="PTHR12316">
    <property type="entry name" value="NINJURIN-RELATED"/>
    <property type="match status" value="1"/>
</dbReference>
<feature type="region of interest" description="Disordered" evidence="7">
    <location>
        <begin position="1"/>
        <end position="86"/>
    </location>
</feature>
<keyword evidence="3 8" id="KW-0812">Transmembrane</keyword>
<name>A0A9P0BAU5_BRAAE</name>
<gene>
    <name evidence="9" type="ORF">MELIAE_LOCUS8480</name>
</gene>
<feature type="transmembrane region" description="Helical" evidence="8">
    <location>
        <begin position="215"/>
        <end position="236"/>
    </location>
</feature>
<dbReference type="EMBL" id="OV121136">
    <property type="protein sequence ID" value="CAH0557872.1"/>
    <property type="molecule type" value="Genomic_DNA"/>
</dbReference>
<dbReference type="GO" id="GO:0016020">
    <property type="term" value="C:membrane"/>
    <property type="evidence" value="ECO:0007669"/>
    <property type="project" value="UniProtKB-SubCell"/>
</dbReference>
<evidence type="ECO:0000256" key="5">
    <source>
        <dbReference type="ARBA" id="ARBA00022989"/>
    </source>
</evidence>
<comment type="subcellular location">
    <subcellularLocation>
        <location evidence="1">Membrane</location>
        <topology evidence="1">Multi-pass membrane protein</topology>
    </subcellularLocation>
</comment>
<dbReference type="GO" id="GO:0042246">
    <property type="term" value="P:tissue regeneration"/>
    <property type="evidence" value="ECO:0007669"/>
    <property type="project" value="InterPro"/>
</dbReference>
<sequence length="239" mass="26633">MLSSSAVTSVQAAQNSNKHRSNSNETLPLLNINKTPPLATIESVNLDEEEKENREELDDRETVTKPYPGVDDGFFATEDTDVDPASPKPDLDDIDGHIPHPEKPHYPLFPYAPGYGHDVEGSIPDLETIPDVNVYQHKKTLAQGMMDLALFSANANQLRYVLESYNRHPYFYPSIVLISISLFLQVAVGIGLIWNSRYNVKNQIEICVANRINNFTVMGIFLITIVNVFVSAFGVANVE</sequence>
<feature type="compositionally biased region" description="Low complexity" evidence="7">
    <location>
        <begin position="1"/>
        <end position="16"/>
    </location>
</feature>
<protein>
    <recommendedName>
        <fullName evidence="11">Ninjurin-1</fullName>
    </recommendedName>
</protein>